<reference evidence="2 3" key="1">
    <citation type="submission" date="2024-09" db="EMBL/GenBank/DDBJ databases">
        <title>Chromosome-scale assembly of Riccia sorocarpa.</title>
        <authorList>
            <person name="Paukszto L."/>
        </authorList>
    </citation>
    <scope>NUCLEOTIDE SEQUENCE [LARGE SCALE GENOMIC DNA]</scope>
    <source>
        <strain evidence="2">LP-2024</strain>
        <tissue evidence="2">Aerial parts of the thallus</tissue>
    </source>
</reference>
<dbReference type="InterPro" id="IPR036047">
    <property type="entry name" value="F-box-like_dom_sf"/>
</dbReference>
<gene>
    <name evidence="2" type="ORF">R1sor_015122</name>
</gene>
<dbReference type="Gene3D" id="1.20.1280.50">
    <property type="match status" value="1"/>
</dbReference>
<keyword evidence="3" id="KW-1185">Reference proteome</keyword>
<evidence type="ECO:0000313" key="3">
    <source>
        <dbReference type="Proteomes" id="UP001633002"/>
    </source>
</evidence>
<dbReference type="InterPro" id="IPR001810">
    <property type="entry name" value="F-box_dom"/>
</dbReference>
<dbReference type="Proteomes" id="UP001633002">
    <property type="component" value="Unassembled WGS sequence"/>
</dbReference>
<dbReference type="EMBL" id="JBJQOH010000004">
    <property type="protein sequence ID" value="KAL3688813.1"/>
    <property type="molecule type" value="Genomic_DNA"/>
</dbReference>
<dbReference type="Pfam" id="PF00646">
    <property type="entry name" value="F-box"/>
    <property type="match status" value="1"/>
</dbReference>
<name>A0ABD3HBN9_9MARC</name>
<dbReference type="SMART" id="SM00256">
    <property type="entry name" value="FBOX"/>
    <property type="match status" value="1"/>
</dbReference>
<dbReference type="SUPFAM" id="SSF81383">
    <property type="entry name" value="F-box domain"/>
    <property type="match status" value="1"/>
</dbReference>
<dbReference type="PROSITE" id="PS50181">
    <property type="entry name" value="FBOX"/>
    <property type="match status" value="1"/>
</dbReference>
<protein>
    <recommendedName>
        <fullName evidence="1">F-box domain-containing protein</fullName>
    </recommendedName>
</protein>
<accession>A0ABD3HBN9</accession>
<feature type="domain" description="F-box" evidence="1">
    <location>
        <begin position="22"/>
        <end position="68"/>
    </location>
</feature>
<proteinExistence type="predicted"/>
<dbReference type="PANTHER" id="PTHR31672">
    <property type="entry name" value="BNACNNG10540D PROTEIN"/>
    <property type="match status" value="1"/>
</dbReference>
<sequence length="434" mass="50305">MVYIPDLLCQSVPTMTEYDLIPSIWQNLPIDLLEKVMTKLPVRALQKFYFVSKQWKDFIESEQFARESHSSQGFAFYYWPCNHALFITPLRLKSKEQHLQHVLAGRYSACWEKRSLDFIPEAGRARHLLAASKGMVCYHVHNRTCEEEIAVVVHNFLTGRWRRLVVPHKFVSIRDVNRVYYDIKILGGLTVDEETGNYQLVIAFIYEWLPRKTFIYDSKKWTVSAALSPVVESHCPHHRGYRCDCWTVNRSICCAGAFYWFIQEGRFKTLIKYSLNLDTWSMVTQQSSSRKYKNLHLTSFDDRPFMVNFDDAKSGVLVPEEFSSSFPEMETFGTGDAKALLDKAFIRETEEFHVEEAGEDYEVKAIPKIYVPTTATAEGRTWFIQLNCKSRKLPYSCVISVSEKSPPTLIHLPDLRASDGTSPFILACRFRAFV</sequence>
<evidence type="ECO:0000259" key="1">
    <source>
        <dbReference type="PROSITE" id="PS50181"/>
    </source>
</evidence>
<dbReference type="PANTHER" id="PTHR31672:SF2">
    <property type="entry name" value="F-BOX DOMAIN-CONTAINING PROTEIN"/>
    <property type="match status" value="1"/>
</dbReference>
<dbReference type="InterPro" id="IPR050796">
    <property type="entry name" value="SCF_F-box_component"/>
</dbReference>
<organism evidence="2 3">
    <name type="scientific">Riccia sorocarpa</name>
    <dbReference type="NCBI Taxonomy" id="122646"/>
    <lineage>
        <taxon>Eukaryota</taxon>
        <taxon>Viridiplantae</taxon>
        <taxon>Streptophyta</taxon>
        <taxon>Embryophyta</taxon>
        <taxon>Marchantiophyta</taxon>
        <taxon>Marchantiopsida</taxon>
        <taxon>Marchantiidae</taxon>
        <taxon>Marchantiales</taxon>
        <taxon>Ricciaceae</taxon>
        <taxon>Riccia</taxon>
    </lineage>
</organism>
<evidence type="ECO:0000313" key="2">
    <source>
        <dbReference type="EMBL" id="KAL3688813.1"/>
    </source>
</evidence>
<comment type="caution">
    <text evidence="2">The sequence shown here is derived from an EMBL/GenBank/DDBJ whole genome shotgun (WGS) entry which is preliminary data.</text>
</comment>
<dbReference type="AlphaFoldDB" id="A0ABD3HBN9"/>